<evidence type="ECO:0000313" key="7">
    <source>
        <dbReference type="EMBL" id="KAF4310395.1"/>
    </source>
</evidence>
<dbReference type="AlphaFoldDB" id="A0A8H4IZR6"/>
<dbReference type="InterPro" id="IPR036388">
    <property type="entry name" value="WH-like_DNA-bd_sf"/>
</dbReference>
<dbReference type="GO" id="GO:0032259">
    <property type="term" value="P:methylation"/>
    <property type="evidence" value="ECO:0007669"/>
    <property type="project" value="UniProtKB-KW"/>
</dbReference>
<reference evidence="7" key="1">
    <citation type="submission" date="2020-04" db="EMBL/GenBank/DDBJ databases">
        <title>Genome Assembly and Annotation of Botryosphaeria dothidea sdau 11-99, a Latent Pathogen of Apple Fruit Ring Rot in China.</title>
        <authorList>
            <person name="Yu C."/>
            <person name="Diao Y."/>
            <person name="Lu Q."/>
            <person name="Zhao J."/>
            <person name="Cui S."/>
            <person name="Peng C."/>
            <person name="He B."/>
            <person name="Liu H."/>
        </authorList>
    </citation>
    <scope>NUCLEOTIDE SEQUENCE [LARGE SCALE GENOMIC DNA]</scope>
    <source>
        <strain evidence="7">Sdau11-99</strain>
    </source>
</reference>
<dbReference type="Proteomes" id="UP000572817">
    <property type="component" value="Unassembled WGS sequence"/>
</dbReference>
<keyword evidence="8" id="KW-1185">Reference proteome</keyword>
<dbReference type="PANTHER" id="PTHR43712:SF1">
    <property type="entry name" value="HYPOTHETICAL O-METHYLTRANSFERASE (EUROFUNG)-RELATED"/>
    <property type="match status" value="1"/>
</dbReference>
<dbReference type="InterPro" id="IPR012967">
    <property type="entry name" value="COMT_dimerisation"/>
</dbReference>
<keyword evidence="3" id="KW-0949">S-adenosyl-L-methionine</keyword>
<evidence type="ECO:0000259" key="6">
    <source>
        <dbReference type="Pfam" id="PF08100"/>
    </source>
</evidence>
<sequence>MQTSEANHSEIDQALRLISSSGQQYLDLIKSNAGRQSRGASEEIAEAKELLLAQAMQIIQTVSGPHRMVFKHGETAAHTGAVRALLEMGVFNMLPENGSMTATKLSKELVVDKELLVRLMRIATTLGPFKEVGTEEYSHTEYSKVYLQPQMRGMLKILNDEHGPAYVKLWEFFKSNGWQNPTSATNNPYTHAHQTGGKNVFEYMTHYPERVQAFNDAMGAHTQSSSAWTVETYPFAAELSQMNTDDNTILFVDIGGGKGHVTRHVRSLCPDIKGKMVFTDREPVIADVVETMPGVEKMAYDFFTEQPIKGALVYYLRRVLHDWPDEDCVNILKNVAAGMDPGKSRLVICELVVPPVGASAEACWTDITMMTFSGTERTASQYDKLLAAAGLKPVKVHTAHGTNYGAIEARLQ</sequence>
<dbReference type="InterPro" id="IPR001077">
    <property type="entry name" value="COMT_C"/>
</dbReference>
<dbReference type="SUPFAM" id="SSF46785">
    <property type="entry name" value="Winged helix' DNA-binding domain"/>
    <property type="match status" value="1"/>
</dbReference>
<evidence type="ECO:0000256" key="2">
    <source>
        <dbReference type="ARBA" id="ARBA00022679"/>
    </source>
</evidence>
<evidence type="ECO:0000256" key="1">
    <source>
        <dbReference type="ARBA" id="ARBA00022603"/>
    </source>
</evidence>
<feature type="domain" description="O-methyltransferase dimerisation" evidence="6">
    <location>
        <begin position="81"/>
        <end position="148"/>
    </location>
</feature>
<dbReference type="Pfam" id="PF00891">
    <property type="entry name" value="Methyltransf_2"/>
    <property type="match status" value="1"/>
</dbReference>
<proteinExistence type="predicted"/>
<dbReference type="InterPro" id="IPR029063">
    <property type="entry name" value="SAM-dependent_MTases_sf"/>
</dbReference>
<dbReference type="InterPro" id="IPR036390">
    <property type="entry name" value="WH_DNA-bd_sf"/>
</dbReference>
<evidence type="ECO:0000313" key="8">
    <source>
        <dbReference type="Proteomes" id="UP000572817"/>
    </source>
</evidence>
<dbReference type="SUPFAM" id="SSF53335">
    <property type="entry name" value="S-adenosyl-L-methionine-dependent methyltransferases"/>
    <property type="match status" value="1"/>
</dbReference>
<protein>
    <submittedName>
        <fullName evidence="7">O-methyltransferase family 2</fullName>
    </submittedName>
</protein>
<comment type="caution">
    <text evidence="7">The sequence shown here is derived from an EMBL/GenBank/DDBJ whole genome shotgun (WGS) entry which is preliminary data.</text>
</comment>
<dbReference type="PANTHER" id="PTHR43712">
    <property type="entry name" value="PUTATIVE (AFU_ORTHOLOGUE AFUA_4G14580)-RELATED"/>
    <property type="match status" value="1"/>
</dbReference>
<dbReference type="Gene3D" id="3.40.50.150">
    <property type="entry name" value="Vaccinia Virus protein VP39"/>
    <property type="match status" value="1"/>
</dbReference>
<feature type="active site" description="Proton acceptor" evidence="4">
    <location>
        <position position="321"/>
    </location>
</feature>
<name>A0A8H4IZR6_9PEZI</name>
<keyword evidence="1" id="KW-0489">Methyltransferase</keyword>
<accession>A0A8H4IZR6</accession>
<evidence type="ECO:0000256" key="3">
    <source>
        <dbReference type="ARBA" id="ARBA00022691"/>
    </source>
</evidence>
<dbReference type="OrthoDB" id="3340390at2759"/>
<dbReference type="PROSITE" id="PS51683">
    <property type="entry name" value="SAM_OMT_II"/>
    <property type="match status" value="1"/>
</dbReference>
<evidence type="ECO:0000259" key="5">
    <source>
        <dbReference type="Pfam" id="PF00891"/>
    </source>
</evidence>
<dbReference type="GO" id="GO:0046983">
    <property type="term" value="F:protein dimerization activity"/>
    <property type="evidence" value="ECO:0007669"/>
    <property type="project" value="InterPro"/>
</dbReference>
<gene>
    <name evidence="7" type="ORF">GTA08_BOTSDO02015</name>
</gene>
<dbReference type="Gene3D" id="1.10.10.10">
    <property type="entry name" value="Winged helix-like DNA-binding domain superfamily/Winged helix DNA-binding domain"/>
    <property type="match status" value="1"/>
</dbReference>
<dbReference type="EMBL" id="WWBZ02000016">
    <property type="protein sequence ID" value="KAF4310395.1"/>
    <property type="molecule type" value="Genomic_DNA"/>
</dbReference>
<keyword evidence="2" id="KW-0808">Transferase</keyword>
<feature type="domain" description="O-methyltransferase C-terminal" evidence="5">
    <location>
        <begin position="187"/>
        <end position="391"/>
    </location>
</feature>
<dbReference type="Pfam" id="PF08100">
    <property type="entry name" value="Dimerisation"/>
    <property type="match status" value="1"/>
</dbReference>
<dbReference type="InterPro" id="IPR016461">
    <property type="entry name" value="COMT-like"/>
</dbReference>
<evidence type="ECO:0000256" key="4">
    <source>
        <dbReference type="PIRSR" id="PIRSR005739-1"/>
    </source>
</evidence>
<organism evidence="7 8">
    <name type="scientific">Botryosphaeria dothidea</name>
    <dbReference type="NCBI Taxonomy" id="55169"/>
    <lineage>
        <taxon>Eukaryota</taxon>
        <taxon>Fungi</taxon>
        <taxon>Dikarya</taxon>
        <taxon>Ascomycota</taxon>
        <taxon>Pezizomycotina</taxon>
        <taxon>Dothideomycetes</taxon>
        <taxon>Dothideomycetes incertae sedis</taxon>
        <taxon>Botryosphaeriales</taxon>
        <taxon>Botryosphaeriaceae</taxon>
        <taxon>Botryosphaeria</taxon>
    </lineage>
</organism>
<dbReference type="PIRSF" id="PIRSF005739">
    <property type="entry name" value="O-mtase"/>
    <property type="match status" value="1"/>
</dbReference>
<dbReference type="GO" id="GO:0008171">
    <property type="term" value="F:O-methyltransferase activity"/>
    <property type="evidence" value="ECO:0007669"/>
    <property type="project" value="InterPro"/>
</dbReference>